<feature type="compositionally biased region" description="Polar residues" evidence="2">
    <location>
        <begin position="739"/>
        <end position="755"/>
    </location>
</feature>
<accession>A0A376B0U9</accession>
<sequence length="1082" mass="121362">MISPMSTNLRQKHDEQHEISTLNTQQQQQNTHDNTAPSGNSNNIPSFKQDQTQVLIMLEKSAFLENLINTLYLEKKNLLNNISLNNKGNYPAPPNYQFLSYILTSQFKSVVFKDGTNSVGLIDYMVNIVDFNKVCSVYVDCLYRYLEWCQLVNLTLYPIKNLVTNKQVLKFLIEDQFKYLYGEELINLNFEALLFFRYLQEIIFVNKPVVIYTTCNGISNDEIDTEFGKAIWEPLDSNKLLSYIHKASVTSDLIVNTNNNAPNYDYYENGTTNSNEENIYYYNKDNNNTNNNHLNEIQAENNFLRQKIIDLENHVNNLNGTIMKLQKIMQNNSNRGNISAISNNKLSDDEVVPPTENTEQVSDSGRTAENMVNSQNGSLLNSVPITHNNKPSHFYYSGKNLVAKSANFTKNTEFHSSSTMPATIAPEGNIAFDTSIANNNAPTHDINVSNSNVLGPNSTKTANSDVNNLNLGVTSNPKMLKTVNTDNNVSSGNITSNAVENERVSHTLENDVPIETIQRSDASPMSNSLVTTNPNSSSVLVQQPTLNNGSNAGSTNIFPHINTNNMDNYRRSSSFVYFNPYYNTNTGYNHSVVSFTSGVNNNSNSYAVNGPAPIRNLSTPSLTGTFTPNVNFPTGTSISFPQQPQFYTAFTNNPYTLNANNPNFMFTPAATIHSNSNASANTINTTASSINYIDTMVIDKPDTITNTAGAISVSNSATNIPTHVINVASDDLPTFIADDNNTTTGKRSSTSNQMGTHKRYKADSASPKSITTNVNDNGYIIVDVDNTNKGKIQDFETKDKYKSDDKDKKRDIYLYKDQDKDKFVEKSDCILKGTIANTDVNSNDRIYGIYNSSHSNSTAHSNTNNNKNSSSNHHPIFRSKAPVLTKGDLFKKPYDPITGKNYFFVDVSSADVDSKKNKRKQKKKSTNENNKDDGLILTAPCPEFNIQLEQDICNVYNIYNEYYGSLKIQIEGYTRDYGKKGLIKFTKKRTYQKRKALVALIEKICSFYNDEYDPEKVVDIIEKYRLEQNKSVAWVCNNLNEFKNSLMEYSEVIFKALSEDDNDGGNNGHSWNPNDNDDEADD</sequence>
<feature type="region of interest" description="Disordered" evidence="2">
    <location>
        <begin position="347"/>
        <end position="366"/>
    </location>
</feature>
<feature type="region of interest" description="Disordered" evidence="2">
    <location>
        <begin position="1060"/>
        <end position="1082"/>
    </location>
</feature>
<reference evidence="5" key="1">
    <citation type="submission" date="2018-06" db="EMBL/GenBank/DDBJ databases">
        <authorList>
            <person name="Guldener U."/>
        </authorList>
    </citation>
    <scope>NUCLEOTIDE SEQUENCE [LARGE SCALE GENOMIC DNA]</scope>
    <source>
        <strain evidence="5">UTAD17</strain>
    </source>
</reference>
<feature type="region of interest" description="Disordered" evidence="2">
    <location>
        <begin position="856"/>
        <end position="878"/>
    </location>
</feature>
<dbReference type="EMBL" id="UFAJ01000003">
    <property type="protein sequence ID" value="SSD58283.1"/>
    <property type="molecule type" value="Genomic_DNA"/>
</dbReference>
<dbReference type="AlphaFoldDB" id="A0A376B0U9"/>
<name>A0A376B0U9_9ASCO</name>
<feature type="coiled-coil region" evidence="1">
    <location>
        <begin position="294"/>
        <end position="321"/>
    </location>
</feature>
<evidence type="ECO:0000313" key="5">
    <source>
        <dbReference type="Proteomes" id="UP000262825"/>
    </source>
</evidence>
<keyword evidence="5" id="KW-1185">Reference proteome</keyword>
<dbReference type="InterPro" id="IPR022210">
    <property type="entry name" value="TF_GCR1-like"/>
</dbReference>
<feature type="region of interest" description="Disordered" evidence="2">
    <location>
        <begin position="1"/>
        <end position="44"/>
    </location>
</feature>
<evidence type="ECO:0000313" key="4">
    <source>
        <dbReference type="EMBL" id="SSD58283.1"/>
    </source>
</evidence>
<organism evidence="4 5">
    <name type="scientific">Saccharomycodes ludwigii</name>
    <dbReference type="NCBI Taxonomy" id="36035"/>
    <lineage>
        <taxon>Eukaryota</taxon>
        <taxon>Fungi</taxon>
        <taxon>Dikarya</taxon>
        <taxon>Ascomycota</taxon>
        <taxon>Saccharomycotina</taxon>
        <taxon>Saccharomycetes</taxon>
        <taxon>Saccharomycodales</taxon>
        <taxon>Saccharomycodaceae</taxon>
        <taxon>Saccharomycodes</taxon>
    </lineage>
</organism>
<protein>
    <recommendedName>
        <fullName evidence="3">Transcription activator GCR1-like domain-containing protein</fullName>
    </recommendedName>
</protein>
<feature type="compositionally biased region" description="Polar residues" evidence="2">
    <location>
        <begin position="355"/>
        <end position="366"/>
    </location>
</feature>
<keyword evidence="1" id="KW-0175">Coiled coil</keyword>
<feature type="domain" description="Transcription activator GCR1-like" evidence="3">
    <location>
        <begin position="946"/>
        <end position="1025"/>
    </location>
</feature>
<evidence type="ECO:0000256" key="2">
    <source>
        <dbReference type="SAM" id="MobiDB-lite"/>
    </source>
</evidence>
<dbReference type="VEuPathDB" id="FungiDB:SCODWIG_00044"/>
<feature type="compositionally biased region" description="Polar residues" evidence="2">
    <location>
        <begin position="32"/>
        <end position="44"/>
    </location>
</feature>
<dbReference type="Proteomes" id="UP000262825">
    <property type="component" value="Unassembled WGS sequence"/>
</dbReference>
<feature type="region of interest" description="Disordered" evidence="2">
    <location>
        <begin position="739"/>
        <end position="769"/>
    </location>
</feature>
<evidence type="ECO:0000259" key="3">
    <source>
        <dbReference type="Pfam" id="PF12550"/>
    </source>
</evidence>
<gene>
    <name evidence="4" type="ORF">SCODWIG_00044</name>
</gene>
<proteinExistence type="predicted"/>
<evidence type="ECO:0000256" key="1">
    <source>
        <dbReference type="SAM" id="Coils"/>
    </source>
</evidence>
<dbReference type="Pfam" id="PF12550">
    <property type="entry name" value="GCR1_C"/>
    <property type="match status" value="1"/>
</dbReference>
<feature type="compositionally biased region" description="Low complexity" evidence="2">
    <location>
        <begin position="856"/>
        <end position="874"/>
    </location>
</feature>